<dbReference type="PANTHER" id="PTHR14030">
    <property type="entry name" value="MITOTIC CHECKPOINT SERINE/THREONINE-PROTEIN KINASE BUB1"/>
    <property type="match status" value="1"/>
</dbReference>
<dbReference type="SMART" id="SM00777">
    <property type="entry name" value="Mad3_BUB1_I"/>
    <property type="match status" value="1"/>
</dbReference>
<dbReference type="AlphaFoldDB" id="A0A0K0FII9"/>
<sequence>MDSTSKIEEDWMLNRENIIPLKSGRSMKILNSVLGKSITIEEAEKKFEISFEESKSHEDPLSVIWEYIKWFENVFPTGKQKTLFPLLWKSVNYYSNYEELENDERLVKLWLKLCDNYPTRSLAILECAFTKGVGRYCASFYISWSEIYEAWGSETKAREILKMGLKYGGTPITSINKAIDNFEMRCIKRSLEKNKSYDDEDSDMDTDIQNEEYFEPEPIRRSILGDLAIGVKRDVVKKKINPGDNKENTCNTTGKFNVYHDERDFNDLDNDLEYQELFGYFEKVKSINSISIKENENRGSRKGGLPKLKEEKHNPVKEFEVFCDEDCDEGVVSKNSESKLIEQKAVKVISKRMCKKVFLKEEISVVERFLDNWNGIIIKNENSTHS</sequence>
<proteinExistence type="predicted"/>
<evidence type="ECO:0000313" key="2">
    <source>
        <dbReference type="Proteomes" id="UP000035680"/>
    </source>
</evidence>
<feature type="domain" description="BUB1 N-terminal" evidence="1">
    <location>
        <begin position="47"/>
        <end position="207"/>
    </location>
</feature>
<dbReference type="WBParaSite" id="SVE_0870800.1">
    <property type="protein sequence ID" value="SVE_0870800.1"/>
    <property type="gene ID" value="SVE_0870800"/>
</dbReference>
<dbReference type="Proteomes" id="UP000035680">
    <property type="component" value="Unassembled WGS sequence"/>
</dbReference>
<dbReference type="PANTHER" id="PTHR14030:SF4">
    <property type="entry name" value="BUB1 KINASE, ISOFORM A-RELATED"/>
    <property type="match status" value="1"/>
</dbReference>
<dbReference type="Gene3D" id="1.25.40.430">
    <property type="match status" value="1"/>
</dbReference>
<protein>
    <submittedName>
        <fullName evidence="3">BUB1 N-terminal domain-containing protein</fullName>
    </submittedName>
</protein>
<dbReference type="InterPro" id="IPR013212">
    <property type="entry name" value="Mad3/Bub1_I"/>
</dbReference>
<dbReference type="GO" id="GO:0004672">
    <property type="term" value="F:protein kinase activity"/>
    <property type="evidence" value="ECO:0007669"/>
    <property type="project" value="TreeGrafter"/>
</dbReference>
<dbReference type="STRING" id="75913.A0A0K0FII9"/>
<dbReference type="GO" id="GO:0007094">
    <property type="term" value="P:mitotic spindle assembly checkpoint signaling"/>
    <property type="evidence" value="ECO:0007669"/>
    <property type="project" value="InterPro"/>
</dbReference>
<organism evidence="2 3">
    <name type="scientific">Strongyloides venezuelensis</name>
    <name type="common">Threadworm</name>
    <dbReference type="NCBI Taxonomy" id="75913"/>
    <lineage>
        <taxon>Eukaryota</taxon>
        <taxon>Metazoa</taxon>
        <taxon>Ecdysozoa</taxon>
        <taxon>Nematoda</taxon>
        <taxon>Chromadorea</taxon>
        <taxon>Rhabditida</taxon>
        <taxon>Tylenchina</taxon>
        <taxon>Panagrolaimomorpha</taxon>
        <taxon>Strongyloidoidea</taxon>
        <taxon>Strongyloididae</taxon>
        <taxon>Strongyloides</taxon>
    </lineage>
</organism>
<name>A0A0K0FII9_STRVS</name>
<keyword evidence="2" id="KW-1185">Reference proteome</keyword>
<dbReference type="GO" id="GO:0051754">
    <property type="term" value="P:meiotic sister chromatid cohesion, centromeric"/>
    <property type="evidence" value="ECO:0007669"/>
    <property type="project" value="TreeGrafter"/>
</dbReference>
<reference evidence="3" key="2">
    <citation type="submission" date="2015-08" db="UniProtKB">
        <authorList>
            <consortium name="WormBaseParasite"/>
        </authorList>
    </citation>
    <scope>IDENTIFICATION</scope>
</reference>
<evidence type="ECO:0000313" key="3">
    <source>
        <dbReference type="WBParaSite" id="SVE_0870800.1"/>
    </source>
</evidence>
<dbReference type="InterPro" id="IPR015661">
    <property type="entry name" value="Bub1/Mad3"/>
</dbReference>
<dbReference type="Pfam" id="PF08311">
    <property type="entry name" value="Mad3_BUB1_I"/>
    <property type="match status" value="1"/>
</dbReference>
<reference evidence="2" key="1">
    <citation type="submission" date="2014-07" db="EMBL/GenBank/DDBJ databases">
        <authorList>
            <person name="Martin A.A"/>
            <person name="De Silva N."/>
        </authorList>
    </citation>
    <scope>NUCLEOTIDE SEQUENCE</scope>
</reference>
<dbReference type="PROSITE" id="PS51489">
    <property type="entry name" value="BUB1_N"/>
    <property type="match status" value="1"/>
</dbReference>
<dbReference type="GO" id="GO:0032991">
    <property type="term" value="C:protein-containing complex"/>
    <property type="evidence" value="ECO:0007669"/>
    <property type="project" value="UniProtKB-ARBA"/>
</dbReference>
<dbReference type="GO" id="GO:0005634">
    <property type="term" value="C:nucleus"/>
    <property type="evidence" value="ECO:0007669"/>
    <property type="project" value="TreeGrafter"/>
</dbReference>
<accession>A0A0K0FII9</accession>
<evidence type="ECO:0000259" key="1">
    <source>
        <dbReference type="PROSITE" id="PS51489"/>
    </source>
</evidence>